<evidence type="ECO:0000313" key="2">
    <source>
        <dbReference type="EMBL" id="NEG69339.1"/>
    </source>
</evidence>
<keyword evidence="3" id="KW-1185">Reference proteome</keyword>
<evidence type="ECO:0000313" key="3">
    <source>
        <dbReference type="Proteomes" id="UP000469292"/>
    </source>
</evidence>
<dbReference type="EMBL" id="VYSG01000001">
    <property type="protein sequence ID" value="NEG69339.1"/>
    <property type="molecule type" value="Genomic_DNA"/>
</dbReference>
<feature type="region of interest" description="Disordered" evidence="1">
    <location>
        <begin position="1"/>
        <end position="21"/>
    </location>
</feature>
<evidence type="ECO:0000256" key="1">
    <source>
        <dbReference type="SAM" id="MobiDB-lite"/>
    </source>
</evidence>
<protein>
    <submittedName>
        <fullName evidence="2">Uncharacterized protein</fullName>
    </submittedName>
</protein>
<comment type="caution">
    <text evidence="2">The sequence shown here is derived from an EMBL/GenBank/DDBJ whole genome shotgun (WGS) entry which is preliminary data.</text>
</comment>
<dbReference type="RefSeq" id="WP_163226922.1">
    <property type="nucleotide sequence ID" value="NZ_VYSG01000001.1"/>
</dbReference>
<gene>
    <name evidence="2" type="ORF">F6S87_01600</name>
</gene>
<reference evidence="2 3" key="1">
    <citation type="submission" date="2019-09" db="EMBL/GenBank/DDBJ databases">
        <title>Phylogenetic characterization of a novel taxon of the genus Bifidobacterium: Bifidobacterium choloepi sp. nov.</title>
        <authorList>
            <person name="Modesto M."/>
            <person name="Satti M."/>
        </authorList>
    </citation>
    <scope>NUCLEOTIDE SEQUENCE [LARGE SCALE GENOMIC DNA]</scope>
    <source>
        <strain evidence="2 3">BRDM6</strain>
    </source>
</reference>
<sequence length="122" mass="13348">MTGFRKTGDDSRDGTTRANRPSVMELVVDDLGHGMTVGECARKRKLPRDFIEQIVDYARRKGTLDVVELTKGCSTGACDPDPDSLICAGCPLVPAGQGNRLTIRAMLSRRSRRAAGADRRRE</sequence>
<name>A0A6I5N107_9BIFI</name>
<feature type="compositionally biased region" description="Basic and acidic residues" evidence="1">
    <location>
        <begin position="1"/>
        <end position="15"/>
    </location>
</feature>
<proteinExistence type="predicted"/>
<dbReference type="Proteomes" id="UP000469292">
    <property type="component" value="Unassembled WGS sequence"/>
</dbReference>
<organism evidence="2 3">
    <name type="scientific">Bifidobacterium choloepi</name>
    <dbReference type="NCBI Taxonomy" id="2614131"/>
    <lineage>
        <taxon>Bacteria</taxon>
        <taxon>Bacillati</taxon>
        <taxon>Actinomycetota</taxon>
        <taxon>Actinomycetes</taxon>
        <taxon>Bifidobacteriales</taxon>
        <taxon>Bifidobacteriaceae</taxon>
        <taxon>Bifidobacterium</taxon>
    </lineage>
</organism>
<dbReference type="AlphaFoldDB" id="A0A6I5N107"/>
<accession>A0A6I5N107</accession>